<sequence>MPTPVAHIPPAQPLVGLGPTADNDADAGTPPAPCPTLADLERLIAGISGYLREEDVQRVRDAYALSAAAHAGQFRMSGEPYVSHPLAVAEILSGWHLDSQALCAALLHDVMEDTAITKAEIAERFGKVVAELVDGVSKLDKIEFQSKEDAQAENFRKMLMAMARDVRVILIKLADRTHNMRTLGSMRPDKQRRIARETLEIHAPIANRLGLHAVYRELQDLSFHAMHPMRYRVLERAMKAARGNRREVVGKITEAIRTRLPERGIEADVFGREKSLYSIFRKMRDKHLTFSQVLDIYGFRVVVNDVPHCYLALGALHALYKPVPGKFKDYIAIPKANGYQSLHTTLIGPFGTPVEVQIRTAEMHQIAQNGVASHWLYKDSEQSLDDLQANTHRWLQSLLELQSSAPDSAEFLEHVKIDLFPGEVYVFTPKGKIMSLPRGATAVDFAYAVHTDVGHCCVACRINQELMPLRSELNSGDQVEIITATHPNPNPAWLGYVKTGKARAQIRHFLKTMQVEESAQLGERLLTQALRQFGVTPDEIGDASWAQWLETAEVKSRKEALADIGQGKSSATFVARSLLKLQTASEQRGTPLDTPESALLIRGSEGMAVQIARCCQPIPGDPIVGQLRIGSGLMIHAHDCPTLRRNRKDGDQWVDVEWERDSSRVFEVGIRVIAANKPGVLAKVAFEIAECGANIQNVGMEEDGSLYTQIHFTLQVTDRVHLARIMKGLRRVPEVVRIARVRAGDGADQARKTN</sequence>
<dbReference type="Pfam" id="PF02824">
    <property type="entry name" value="TGS"/>
    <property type="match status" value="1"/>
</dbReference>
<dbReference type="FunFam" id="1.10.3210.10:FF:000001">
    <property type="entry name" value="GTP pyrophosphokinase RelA"/>
    <property type="match status" value="1"/>
</dbReference>
<dbReference type="PROSITE" id="PS51880">
    <property type="entry name" value="TGS"/>
    <property type="match status" value="1"/>
</dbReference>
<gene>
    <name evidence="6" type="ORF">METUNv1_01927</name>
</gene>
<dbReference type="InterPro" id="IPR004811">
    <property type="entry name" value="RelA/Spo_fam"/>
</dbReference>
<dbReference type="Gene3D" id="1.10.3210.10">
    <property type="entry name" value="Hypothetical protein af1432"/>
    <property type="match status" value="1"/>
</dbReference>
<dbReference type="NCBIfam" id="TIGR00691">
    <property type="entry name" value="spoT_relA"/>
    <property type="match status" value="1"/>
</dbReference>
<dbReference type="InterPro" id="IPR043519">
    <property type="entry name" value="NT_sf"/>
</dbReference>
<comment type="similarity">
    <text evidence="1">Belongs to the relA/spoT family.</text>
</comment>
<dbReference type="CDD" id="cd04876">
    <property type="entry name" value="ACT_RelA-SpoT"/>
    <property type="match status" value="1"/>
</dbReference>
<dbReference type="Pfam" id="PF19296">
    <property type="entry name" value="RelA_AH_RIS"/>
    <property type="match status" value="1"/>
</dbReference>
<dbReference type="OrthoDB" id="9805041at2"/>
<dbReference type="RefSeq" id="WP_008061125.1">
    <property type="nucleotide sequence ID" value="NZ_AFHG01000048.1"/>
</dbReference>
<dbReference type="Proteomes" id="UP000005019">
    <property type="component" value="Unassembled WGS sequence"/>
</dbReference>
<feature type="domain" description="HD" evidence="4">
    <location>
        <begin position="81"/>
        <end position="180"/>
    </location>
</feature>
<feature type="region of interest" description="Disordered" evidence="2">
    <location>
        <begin position="1"/>
        <end position="30"/>
    </location>
</feature>
<name>F5RCC3_METUF</name>
<dbReference type="InterPro" id="IPR045865">
    <property type="entry name" value="ACT-like_dom_sf"/>
</dbReference>
<keyword evidence="7" id="KW-1185">Reference proteome</keyword>
<dbReference type="GO" id="GO:0042594">
    <property type="term" value="P:response to starvation"/>
    <property type="evidence" value="ECO:0007669"/>
    <property type="project" value="TreeGrafter"/>
</dbReference>
<feature type="domain" description="ACT" evidence="3">
    <location>
        <begin position="669"/>
        <end position="743"/>
    </location>
</feature>
<dbReference type="Gene3D" id="3.10.20.30">
    <property type="match status" value="1"/>
</dbReference>
<dbReference type="InterPro" id="IPR004095">
    <property type="entry name" value="TGS"/>
</dbReference>
<dbReference type="SUPFAM" id="SSF81271">
    <property type="entry name" value="TGS-like"/>
    <property type="match status" value="1"/>
</dbReference>
<dbReference type="AlphaFoldDB" id="F5RCC3"/>
<dbReference type="GO" id="GO:0008728">
    <property type="term" value="F:GTP diphosphokinase activity"/>
    <property type="evidence" value="ECO:0007669"/>
    <property type="project" value="TreeGrafter"/>
</dbReference>
<evidence type="ECO:0000259" key="4">
    <source>
        <dbReference type="PROSITE" id="PS51831"/>
    </source>
</evidence>
<dbReference type="Gene3D" id="3.30.460.10">
    <property type="entry name" value="Beta Polymerase, domain 2"/>
    <property type="match status" value="1"/>
</dbReference>
<organism evidence="6 7">
    <name type="scientific">Methyloversatilis universalis (strain ATCC BAA-1314 / DSM 25237 / JCM 13912 / CCUG 52030 / FAM5)</name>
    <dbReference type="NCBI Taxonomy" id="1000565"/>
    <lineage>
        <taxon>Bacteria</taxon>
        <taxon>Pseudomonadati</taxon>
        <taxon>Pseudomonadota</taxon>
        <taxon>Betaproteobacteria</taxon>
        <taxon>Nitrosomonadales</taxon>
        <taxon>Sterolibacteriaceae</taxon>
        <taxon>Methyloversatilis</taxon>
    </lineage>
</organism>
<dbReference type="InterPro" id="IPR045600">
    <property type="entry name" value="RelA/SpoT_AH_RIS"/>
</dbReference>
<dbReference type="SUPFAM" id="SSF109604">
    <property type="entry name" value="HD-domain/PDEase-like"/>
    <property type="match status" value="1"/>
</dbReference>
<evidence type="ECO:0000313" key="7">
    <source>
        <dbReference type="Proteomes" id="UP000005019"/>
    </source>
</evidence>
<dbReference type="InterPro" id="IPR012676">
    <property type="entry name" value="TGS-like"/>
</dbReference>
<dbReference type="InterPro" id="IPR002912">
    <property type="entry name" value="ACT_dom"/>
</dbReference>
<dbReference type="InterPro" id="IPR012675">
    <property type="entry name" value="Beta-grasp_dom_sf"/>
</dbReference>
<dbReference type="PROSITE" id="PS51671">
    <property type="entry name" value="ACT"/>
    <property type="match status" value="1"/>
</dbReference>
<dbReference type="SUPFAM" id="SSF55021">
    <property type="entry name" value="ACT-like"/>
    <property type="match status" value="1"/>
</dbReference>
<evidence type="ECO:0000256" key="2">
    <source>
        <dbReference type="SAM" id="MobiDB-lite"/>
    </source>
</evidence>
<dbReference type="SMART" id="SM00954">
    <property type="entry name" value="RelA_SpoT"/>
    <property type="match status" value="1"/>
</dbReference>
<reference evidence="6 7" key="1">
    <citation type="journal article" date="2011" name="J. Bacteriol.">
        <title>Genome sequence of Methyloversatilis universalis FAM5T, a methylotrophic representative of the order Rhodocyclales.</title>
        <authorList>
            <person name="Kittichotirat W."/>
            <person name="Good N.M."/>
            <person name="Hall R."/>
            <person name="Bringel F."/>
            <person name="Lajus A."/>
            <person name="Medigue C."/>
            <person name="Smalley N.E."/>
            <person name="Beck D."/>
            <person name="Bumgarner R."/>
            <person name="Vuilleumier S."/>
            <person name="Kalyuzhnaya M.G."/>
        </authorList>
    </citation>
    <scope>NUCLEOTIDE SEQUENCE [LARGE SCALE GENOMIC DNA]</scope>
    <source>
        <strain evidence="7">ATCC BAA-1314 / JCM 13912 / FAM5</strain>
    </source>
</reference>
<evidence type="ECO:0000256" key="1">
    <source>
        <dbReference type="RuleBase" id="RU003847"/>
    </source>
</evidence>
<dbReference type="GO" id="GO:0015969">
    <property type="term" value="P:guanosine tetraphosphate metabolic process"/>
    <property type="evidence" value="ECO:0007669"/>
    <property type="project" value="InterPro"/>
</dbReference>
<dbReference type="FunFam" id="3.10.20.30:FF:000002">
    <property type="entry name" value="GTP pyrophosphokinase (RelA/SpoT)"/>
    <property type="match status" value="1"/>
</dbReference>
<dbReference type="CDD" id="cd05399">
    <property type="entry name" value="NT_Rel-Spo_like"/>
    <property type="match status" value="1"/>
</dbReference>
<comment type="function">
    <text evidence="1">In eubacteria ppGpp (guanosine 3'-diphosphate 5'-diphosphate) is a mediator of the stringent response that coordinates a variety of cellular activities in response to changes in nutritional abundance.</text>
</comment>
<dbReference type="InterPro" id="IPR007685">
    <property type="entry name" value="RelA_SpoT"/>
</dbReference>
<comment type="caution">
    <text evidence="6">The sequence shown here is derived from an EMBL/GenBank/DDBJ whole genome shotgun (WGS) entry which is preliminary data.</text>
</comment>
<dbReference type="InterPro" id="IPR033655">
    <property type="entry name" value="TGS_RelA/SpoT"/>
</dbReference>
<proteinExistence type="inferred from homology"/>
<dbReference type="CDD" id="cd00077">
    <property type="entry name" value="HDc"/>
    <property type="match status" value="1"/>
</dbReference>
<dbReference type="SMART" id="SM00471">
    <property type="entry name" value="HDc"/>
    <property type="match status" value="1"/>
</dbReference>
<dbReference type="FunFam" id="3.30.460.10:FF:000001">
    <property type="entry name" value="GTP pyrophosphokinase RelA"/>
    <property type="match status" value="1"/>
</dbReference>
<dbReference type="Pfam" id="PF13328">
    <property type="entry name" value="HD_4"/>
    <property type="match status" value="1"/>
</dbReference>
<dbReference type="InterPro" id="IPR003607">
    <property type="entry name" value="HD/PDEase_dom"/>
</dbReference>
<dbReference type="SUPFAM" id="SSF81301">
    <property type="entry name" value="Nucleotidyltransferase"/>
    <property type="match status" value="1"/>
</dbReference>
<dbReference type="Pfam" id="PF13291">
    <property type="entry name" value="ACT_4"/>
    <property type="match status" value="1"/>
</dbReference>
<dbReference type="STRING" id="1000565.METUNv1_01927"/>
<accession>F5RCC3</accession>
<dbReference type="CDD" id="cd01668">
    <property type="entry name" value="TGS_RSH"/>
    <property type="match status" value="1"/>
</dbReference>
<evidence type="ECO:0000259" key="3">
    <source>
        <dbReference type="PROSITE" id="PS51671"/>
    </source>
</evidence>
<keyword evidence="6" id="KW-0378">Hydrolase</keyword>
<dbReference type="PANTHER" id="PTHR21262">
    <property type="entry name" value="GUANOSINE-3',5'-BIS DIPHOSPHATE 3'-PYROPHOSPHOHYDROLASE"/>
    <property type="match status" value="1"/>
</dbReference>
<dbReference type="InterPro" id="IPR006674">
    <property type="entry name" value="HD_domain"/>
</dbReference>
<dbReference type="EMBL" id="AFHG01000048">
    <property type="protein sequence ID" value="EGK71703.1"/>
    <property type="molecule type" value="Genomic_DNA"/>
</dbReference>
<dbReference type="Gene3D" id="3.30.70.260">
    <property type="match status" value="1"/>
</dbReference>
<dbReference type="PROSITE" id="PS51831">
    <property type="entry name" value="HD"/>
    <property type="match status" value="1"/>
</dbReference>
<dbReference type="GO" id="GO:0005886">
    <property type="term" value="C:plasma membrane"/>
    <property type="evidence" value="ECO:0007669"/>
    <property type="project" value="TreeGrafter"/>
</dbReference>
<dbReference type="PANTHER" id="PTHR21262:SF36">
    <property type="entry name" value="BIFUNCTIONAL (P)PPGPP SYNTHASE_HYDROLASE SPOT"/>
    <property type="match status" value="1"/>
</dbReference>
<evidence type="ECO:0000313" key="6">
    <source>
        <dbReference type="EMBL" id="EGK71703.1"/>
    </source>
</evidence>
<protein>
    <submittedName>
        <fullName evidence="6">Guanosine-3',5'-bis-diphosphate 3'-pyrophosphohydrolase, ppGpp-ase</fullName>
    </submittedName>
</protein>
<dbReference type="GO" id="GO:0008893">
    <property type="term" value="F:guanosine-3',5'-bis(diphosphate) 3'-diphosphatase activity"/>
    <property type="evidence" value="ECO:0007669"/>
    <property type="project" value="TreeGrafter"/>
</dbReference>
<dbReference type="Pfam" id="PF04607">
    <property type="entry name" value="RelA_SpoT"/>
    <property type="match status" value="1"/>
</dbReference>
<feature type="domain" description="TGS" evidence="5">
    <location>
        <begin position="422"/>
        <end position="483"/>
    </location>
</feature>
<dbReference type="eggNOG" id="COG0317">
    <property type="taxonomic scope" value="Bacteria"/>
</dbReference>
<evidence type="ECO:0000259" key="5">
    <source>
        <dbReference type="PROSITE" id="PS51880"/>
    </source>
</evidence>
<dbReference type="GO" id="GO:0015949">
    <property type="term" value="P:nucleobase-containing small molecule interconversion"/>
    <property type="evidence" value="ECO:0007669"/>
    <property type="project" value="UniProtKB-ARBA"/>
</dbReference>